<feature type="transmembrane region" description="Helical" evidence="2">
    <location>
        <begin position="183"/>
        <end position="204"/>
    </location>
</feature>
<dbReference type="Proteomes" id="UP001596495">
    <property type="component" value="Unassembled WGS sequence"/>
</dbReference>
<dbReference type="Gene3D" id="2.60.40.2380">
    <property type="match status" value="1"/>
</dbReference>
<dbReference type="SUPFAM" id="SSF55073">
    <property type="entry name" value="Nucleotide cyclase"/>
    <property type="match status" value="1"/>
</dbReference>
<evidence type="ECO:0000313" key="5">
    <source>
        <dbReference type="EMBL" id="MFC7433648.1"/>
    </source>
</evidence>
<feature type="transmembrane region" description="Helical" evidence="2">
    <location>
        <begin position="362"/>
        <end position="383"/>
    </location>
</feature>
<keyword evidence="2" id="KW-0472">Membrane</keyword>
<dbReference type="PANTHER" id="PTHR44757">
    <property type="entry name" value="DIGUANYLATE CYCLASE DGCP"/>
    <property type="match status" value="1"/>
</dbReference>
<dbReference type="InterPro" id="IPR052155">
    <property type="entry name" value="Biofilm_reg_signaling"/>
</dbReference>
<feature type="transmembrane region" description="Helical" evidence="2">
    <location>
        <begin position="244"/>
        <end position="264"/>
    </location>
</feature>
<feature type="chain" id="PRO_5047226273" evidence="3">
    <location>
        <begin position="24"/>
        <end position="585"/>
    </location>
</feature>
<feature type="domain" description="GGDEF" evidence="4">
    <location>
        <begin position="393"/>
        <end position="570"/>
    </location>
</feature>
<feature type="transmembrane region" description="Helical" evidence="2">
    <location>
        <begin position="303"/>
        <end position="325"/>
    </location>
</feature>
<evidence type="ECO:0000256" key="1">
    <source>
        <dbReference type="SAM" id="MobiDB-lite"/>
    </source>
</evidence>
<keyword evidence="2" id="KW-1133">Transmembrane helix</keyword>
<keyword evidence="3" id="KW-0732">Signal</keyword>
<evidence type="ECO:0000256" key="3">
    <source>
        <dbReference type="SAM" id="SignalP"/>
    </source>
</evidence>
<dbReference type="InterPro" id="IPR029787">
    <property type="entry name" value="Nucleotide_cyclase"/>
</dbReference>
<keyword evidence="2" id="KW-0812">Transmembrane</keyword>
<dbReference type="SMART" id="SM00267">
    <property type="entry name" value="GGDEF"/>
    <property type="match status" value="1"/>
</dbReference>
<feature type="transmembrane region" description="Helical" evidence="2">
    <location>
        <begin position="332"/>
        <end position="350"/>
    </location>
</feature>
<dbReference type="Pfam" id="PF07696">
    <property type="entry name" value="7TMR-DISMED2"/>
    <property type="match status" value="1"/>
</dbReference>
<keyword evidence="6" id="KW-1185">Reference proteome</keyword>
<reference evidence="6" key="1">
    <citation type="journal article" date="2019" name="Int. J. Syst. Evol. Microbiol.">
        <title>The Global Catalogue of Microorganisms (GCM) 10K type strain sequencing project: providing services to taxonomists for standard genome sequencing and annotation.</title>
        <authorList>
            <consortium name="The Broad Institute Genomics Platform"/>
            <consortium name="The Broad Institute Genome Sequencing Center for Infectious Disease"/>
            <person name="Wu L."/>
            <person name="Ma J."/>
        </authorList>
    </citation>
    <scope>NUCLEOTIDE SEQUENCE [LARGE SCALE GENOMIC DNA]</scope>
    <source>
        <strain evidence="6">CCUG 54518</strain>
    </source>
</reference>
<feature type="region of interest" description="Disordered" evidence="1">
    <location>
        <begin position="560"/>
        <end position="585"/>
    </location>
</feature>
<dbReference type="Pfam" id="PF00990">
    <property type="entry name" value="GGDEF"/>
    <property type="match status" value="1"/>
</dbReference>
<dbReference type="InterPro" id="IPR000160">
    <property type="entry name" value="GGDEF_dom"/>
</dbReference>
<feature type="transmembrane region" description="Helical" evidence="2">
    <location>
        <begin position="211"/>
        <end position="238"/>
    </location>
</feature>
<dbReference type="Pfam" id="PF07695">
    <property type="entry name" value="7TMR-DISM_7TM"/>
    <property type="match status" value="1"/>
</dbReference>
<dbReference type="EMBL" id="JBHTBX010000002">
    <property type="protein sequence ID" value="MFC7433648.1"/>
    <property type="molecule type" value="Genomic_DNA"/>
</dbReference>
<comment type="caution">
    <text evidence="5">The sequence shown here is derived from an EMBL/GenBank/DDBJ whole genome shotgun (WGS) entry which is preliminary data.</text>
</comment>
<proteinExistence type="predicted"/>
<evidence type="ECO:0000313" key="6">
    <source>
        <dbReference type="Proteomes" id="UP001596495"/>
    </source>
</evidence>
<dbReference type="PANTHER" id="PTHR44757:SF2">
    <property type="entry name" value="BIOFILM ARCHITECTURE MAINTENANCE PROTEIN MBAA"/>
    <property type="match status" value="1"/>
</dbReference>
<evidence type="ECO:0000259" key="4">
    <source>
        <dbReference type="SMART" id="SM00267"/>
    </source>
</evidence>
<dbReference type="InterPro" id="IPR011622">
    <property type="entry name" value="7TMR_DISM_rcpt_extracell_dom2"/>
</dbReference>
<name>A0ABW2R582_9BURK</name>
<dbReference type="InterPro" id="IPR011623">
    <property type="entry name" value="7TMR_DISM_rcpt_extracell_dom1"/>
</dbReference>
<dbReference type="Gene3D" id="3.30.70.270">
    <property type="match status" value="1"/>
</dbReference>
<evidence type="ECO:0000256" key="2">
    <source>
        <dbReference type="SAM" id="Phobius"/>
    </source>
</evidence>
<dbReference type="InterPro" id="IPR043128">
    <property type="entry name" value="Rev_trsase/Diguanyl_cyclase"/>
</dbReference>
<accession>A0ABW2R582</accession>
<gene>
    <name evidence="5" type="ORF">ACFQNJ_03905</name>
</gene>
<organism evidence="5 6">
    <name type="scientific">Hydrogenophaga bisanensis</name>
    <dbReference type="NCBI Taxonomy" id="439611"/>
    <lineage>
        <taxon>Bacteria</taxon>
        <taxon>Pseudomonadati</taxon>
        <taxon>Pseudomonadota</taxon>
        <taxon>Betaproteobacteria</taxon>
        <taxon>Burkholderiales</taxon>
        <taxon>Comamonadaceae</taxon>
        <taxon>Hydrogenophaga</taxon>
    </lineage>
</organism>
<protein>
    <submittedName>
        <fullName evidence="5">7TM diverse intracellular signaling domain-containing protein</fullName>
    </submittedName>
</protein>
<feature type="transmembrane region" description="Helical" evidence="2">
    <location>
        <begin position="276"/>
        <end position="297"/>
    </location>
</feature>
<feature type="signal peptide" evidence="3">
    <location>
        <begin position="1"/>
        <end position="23"/>
    </location>
</feature>
<dbReference type="RefSeq" id="WP_382253953.1">
    <property type="nucleotide sequence ID" value="NZ_JBHTBX010000002.1"/>
</dbReference>
<sequence>MSLLARWLICLASLAWCLSFAHADTPPDPARSADPTLSSRYWIDTTGRAAIDTVRDLPGGAWTPMERLRSFELGAGALWLEVPLPARDANQRWYLMLSAAAFINRATLYQPRVDQPDQVSRQDAGDQLPLSQWALPDQTPVFAVTGSDAQRVWLRLENAPAPTSPRLALLDERELQSKRYQTFLLVGAYLGACLLVLFLGVVHLRLYRDRAFLAYCAYVAAMLGFQLGFTGIGGLFVWGEWPRWNDLATAVFMSWLAAAGIWFVRETCALSRYSRWLDISVLAWCMFGAVFPALYAAMMDATAFRLLSLYGLLSVFLSIGLCLWAWRQGERYAGWLFLGFLPVHLAYPFPALRSAGVLPDSWITQYALLIGSMIEIPLLLYILHRRAKDFSEHHARMRAMESTDPLTGLIIQPVFMFRLRDTLRRARRHPGTRFGLLAVDLANHGELAEQHGREAADRALVIAGARLSSLAGDLDTVCRIGRARFAMLIEAPPPVEQFRTLAQQVVARGLEIAPAIGPQAVLKLRVTTALPPDGVIDVGEEGPIDEQRLMSRLERALERGAADPRRVVQHLPSPTHGSDPAHSRP</sequence>